<comment type="caution">
    <text evidence="2">The sequence shown here is derived from an EMBL/GenBank/DDBJ whole genome shotgun (WGS) entry which is preliminary data.</text>
</comment>
<organism evidence="2 3">
    <name type="scientific">Allobranchiibius huperziae</name>
    <dbReference type="NCBI Taxonomy" id="1874116"/>
    <lineage>
        <taxon>Bacteria</taxon>
        <taxon>Bacillati</taxon>
        <taxon>Actinomycetota</taxon>
        <taxon>Actinomycetes</taxon>
        <taxon>Micrococcales</taxon>
        <taxon>Dermacoccaceae</taxon>
        <taxon>Allobranchiibius</taxon>
    </lineage>
</organism>
<keyword evidence="3" id="KW-1185">Reference proteome</keyword>
<dbReference type="InterPro" id="IPR029058">
    <property type="entry name" value="AB_hydrolase_fold"/>
</dbReference>
<dbReference type="PANTHER" id="PTHR33840">
    <property type="match status" value="1"/>
</dbReference>
<dbReference type="AlphaFoldDB" id="A0A853DKF1"/>
<gene>
    <name evidence="2" type="ORF">HNR15_001598</name>
</gene>
<dbReference type="RefSeq" id="WP_179480662.1">
    <property type="nucleotide sequence ID" value="NZ_JACCFW010000001.1"/>
</dbReference>
<dbReference type="EMBL" id="JACCFW010000001">
    <property type="protein sequence ID" value="NYJ74635.1"/>
    <property type="molecule type" value="Genomic_DNA"/>
</dbReference>
<dbReference type="Pfam" id="PF09994">
    <property type="entry name" value="T6SS_Tle1-like_cat"/>
    <property type="match status" value="1"/>
</dbReference>
<evidence type="ECO:0000313" key="2">
    <source>
        <dbReference type="EMBL" id="NYJ74635.1"/>
    </source>
</evidence>
<dbReference type="PANTHER" id="PTHR33840:SF2">
    <property type="entry name" value="TLE1 PHOSPHOLIPASE DOMAIN-CONTAINING PROTEIN"/>
    <property type="match status" value="1"/>
</dbReference>
<feature type="domain" description="T6SS Phospholipase effector Tle1-like catalytic" evidence="1">
    <location>
        <begin position="16"/>
        <end position="307"/>
    </location>
</feature>
<protein>
    <submittedName>
        <fullName evidence="2">Uncharacterized protein (DUF2235 family)</fullName>
    </submittedName>
</protein>
<name>A0A853DKF1_9MICO</name>
<dbReference type="InterPro" id="IPR018712">
    <property type="entry name" value="Tle1-like_cat"/>
</dbReference>
<sequence length="408" mass="45611">MSDQAVHSAPPPAGTKTIVMCLDGTNDQIGVSEPSNVAKIFRMLSLVDRSRQIAYYDPGIGTLPAPHARGIIERHLSTGEELAFGIGMKHKLTEAYSWLMRHYAFGDQIYIFGFSRGAYTARALVGMLHCPGLLRTGSDNLIPYAIEKYATNDWPDTTAECEGLAEFADAFCWGTEQTPVDPALHDQVTDDGWRHPALDGTFFVPHHSVPVSFLGIWDTVEASGLAHFHEHHWRFTDSVPNAQQVRHAVSIHEWRNPYRAMLLQDRPDRPGRLEPEEVWFAGVHSDVGGTYEDDHRLALIALKWVVDGVVEKLVLRERDSYSLLFRALTETAYEGVVHPLPKSWLVTGPPYHRRIPEGAWIHQSVASRVAADHLGPSCELPSTHNVTDRAWYQPIPPDRLQVSPTAAK</sequence>
<accession>A0A853DKF1</accession>
<proteinExistence type="predicted"/>
<evidence type="ECO:0000259" key="1">
    <source>
        <dbReference type="Pfam" id="PF09994"/>
    </source>
</evidence>
<reference evidence="2 3" key="1">
    <citation type="submission" date="2020-07" db="EMBL/GenBank/DDBJ databases">
        <title>Sequencing the genomes of 1000 actinobacteria strains.</title>
        <authorList>
            <person name="Klenk H.-P."/>
        </authorList>
    </citation>
    <scope>NUCLEOTIDE SEQUENCE [LARGE SCALE GENOMIC DNA]</scope>
    <source>
        <strain evidence="2 3">DSM 29531</strain>
    </source>
</reference>
<dbReference type="SUPFAM" id="SSF53474">
    <property type="entry name" value="alpha/beta-Hydrolases"/>
    <property type="match status" value="1"/>
</dbReference>
<evidence type="ECO:0000313" key="3">
    <source>
        <dbReference type="Proteomes" id="UP000571817"/>
    </source>
</evidence>
<dbReference type="Proteomes" id="UP000571817">
    <property type="component" value="Unassembled WGS sequence"/>
</dbReference>